<dbReference type="PANTHER" id="PTHR45138:SF9">
    <property type="entry name" value="DIGUANYLATE CYCLASE DGCM-RELATED"/>
    <property type="match status" value="1"/>
</dbReference>
<dbReference type="NCBIfam" id="TIGR00254">
    <property type="entry name" value="GGDEF"/>
    <property type="match status" value="1"/>
</dbReference>
<accession>A0ABP6Z7N9</accession>
<evidence type="ECO:0000313" key="2">
    <source>
        <dbReference type="EMBL" id="GAA3598119.1"/>
    </source>
</evidence>
<protein>
    <recommendedName>
        <fullName evidence="1">GGDEF domain-containing protein</fullName>
    </recommendedName>
</protein>
<dbReference type="InterPro" id="IPR011990">
    <property type="entry name" value="TPR-like_helical_dom_sf"/>
</dbReference>
<dbReference type="InterPro" id="IPR050469">
    <property type="entry name" value="Diguanylate_Cyclase"/>
</dbReference>
<dbReference type="SUPFAM" id="SSF55073">
    <property type="entry name" value="Nucleotide cyclase"/>
    <property type="match status" value="1"/>
</dbReference>
<feature type="domain" description="GGDEF" evidence="1">
    <location>
        <begin position="403"/>
        <end position="537"/>
    </location>
</feature>
<keyword evidence="3" id="KW-1185">Reference proteome</keyword>
<sequence length="537" mass="58805">MGQVQGSRTDHDRATFMIRMRRAHADDSSPAILAELSDLQRLVTSEPAVTIDRARDLQERAEALGLREAVAGALLCQAEGHQRSGELAAAVTLINQACDRWAPLSADNQVRAYLLKAFVYNDLGDEPTALQRTLDATAAFTPEIPLPLRVRVLTKTADLLHDLGDQEDSVRYYGQAEELANGDPKMHLLVANNRAFSALEDGRVEDALAGARQLWSLSERYGHPLGAAGLDTIARIHLMAGDPVLAAVVAQQSVDASGQVDFQTADAGPYYLLTLAVVQRALGDLPAAGITLERARRACTAEGYDRCKNQILREQADVRAELGDHRAAYEMLKEFVAADADLLSRRREAQARIRQALFETLTAREEAARYREEARRDPLTGLRNRLYVHERLGELLEEPGPRGELTVALVDLDHFKSVNDEFSHEAGDRVLQTIGLLLEESVPGGDSGSFVARLGGEELLLVLVTADRAQAARIVEQARLAVQNHDWSGVTPGRGITFSAGVTTRVPGDTYTVLLGRADKQLYLAKSQGRNRISVYR</sequence>
<dbReference type="EMBL" id="BAAAZO010000002">
    <property type="protein sequence ID" value="GAA3598119.1"/>
    <property type="molecule type" value="Genomic_DNA"/>
</dbReference>
<dbReference type="CDD" id="cd01949">
    <property type="entry name" value="GGDEF"/>
    <property type="match status" value="1"/>
</dbReference>
<organism evidence="2 3">
    <name type="scientific">Kineosporia mesophila</name>
    <dbReference type="NCBI Taxonomy" id="566012"/>
    <lineage>
        <taxon>Bacteria</taxon>
        <taxon>Bacillati</taxon>
        <taxon>Actinomycetota</taxon>
        <taxon>Actinomycetes</taxon>
        <taxon>Kineosporiales</taxon>
        <taxon>Kineosporiaceae</taxon>
        <taxon>Kineosporia</taxon>
    </lineage>
</organism>
<proteinExistence type="predicted"/>
<evidence type="ECO:0000259" key="1">
    <source>
        <dbReference type="PROSITE" id="PS50887"/>
    </source>
</evidence>
<dbReference type="PROSITE" id="PS50887">
    <property type="entry name" value="GGDEF"/>
    <property type="match status" value="1"/>
</dbReference>
<evidence type="ECO:0000313" key="3">
    <source>
        <dbReference type="Proteomes" id="UP001501074"/>
    </source>
</evidence>
<dbReference type="InterPro" id="IPR043128">
    <property type="entry name" value="Rev_trsase/Diguanyl_cyclase"/>
</dbReference>
<dbReference type="Gene3D" id="3.30.70.270">
    <property type="match status" value="1"/>
</dbReference>
<dbReference type="Proteomes" id="UP001501074">
    <property type="component" value="Unassembled WGS sequence"/>
</dbReference>
<dbReference type="InterPro" id="IPR000160">
    <property type="entry name" value="GGDEF_dom"/>
</dbReference>
<gene>
    <name evidence="2" type="ORF">GCM10022223_11730</name>
</gene>
<reference evidence="3" key="1">
    <citation type="journal article" date="2019" name="Int. J. Syst. Evol. Microbiol.">
        <title>The Global Catalogue of Microorganisms (GCM) 10K type strain sequencing project: providing services to taxonomists for standard genome sequencing and annotation.</title>
        <authorList>
            <consortium name="The Broad Institute Genomics Platform"/>
            <consortium name="The Broad Institute Genome Sequencing Center for Infectious Disease"/>
            <person name="Wu L."/>
            <person name="Ma J."/>
        </authorList>
    </citation>
    <scope>NUCLEOTIDE SEQUENCE [LARGE SCALE GENOMIC DNA]</scope>
    <source>
        <strain evidence="3">JCM 16902</strain>
    </source>
</reference>
<name>A0ABP6Z7N9_9ACTN</name>
<dbReference type="InterPro" id="IPR029787">
    <property type="entry name" value="Nucleotide_cyclase"/>
</dbReference>
<dbReference type="Pfam" id="PF00990">
    <property type="entry name" value="GGDEF"/>
    <property type="match status" value="1"/>
</dbReference>
<dbReference type="PANTHER" id="PTHR45138">
    <property type="entry name" value="REGULATORY COMPONENTS OF SENSORY TRANSDUCTION SYSTEM"/>
    <property type="match status" value="1"/>
</dbReference>
<comment type="caution">
    <text evidence="2">The sequence shown here is derived from an EMBL/GenBank/DDBJ whole genome shotgun (WGS) entry which is preliminary data.</text>
</comment>
<dbReference type="RefSeq" id="WP_231485924.1">
    <property type="nucleotide sequence ID" value="NZ_BAAAZO010000002.1"/>
</dbReference>
<dbReference type="SMART" id="SM00267">
    <property type="entry name" value="GGDEF"/>
    <property type="match status" value="1"/>
</dbReference>
<dbReference type="Gene3D" id="1.25.40.10">
    <property type="entry name" value="Tetratricopeptide repeat domain"/>
    <property type="match status" value="1"/>
</dbReference>
<dbReference type="SUPFAM" id="SSF48452">
    <property type="entry name" value="TPR-like"/>
    <property type="match status" value="2"/>
</dbReference>